<keyword evidence="2" id="KW-0378">Hydrolase</keyword>
<evidence type="ECO:0000256" key="2">
    <source>
        <dbReference type="PROSITE-ProRule" id="PRU01161"/>
    </source>
</evidence>
<keyword evidence="1 2" id="KW-0443">Lipid metabolism</keyword>
<dbReference type="Gene3D" id="3.40.1090.10">
    <property type="entry name" value="Cytosolic phospholipase A2 catalytic domain"/>
    <property type="match status" value="2"/>
</dbReference>
<comment type="caution">
    <text evidence="4">The sequence shown here is derived from an EMBL/GenBank/DDBJ whole genome shotgun (WGS) entry which is preliminary data.</text>
</comment>
<feature type="short sequence motif" description="GXGXXG" evidence="2">
    <location>
        <begin position="14"/>
        <end position="19"/>
    </location>
</feature>
<dbReference type="RefSeq" id="WP_081943625.1">
    <property type="nucleotide sequence ID" value="NZ_JACEIP010000001.1"/>
</dbReference>
<dbReference type="PANTHER" id="PTHR46394:SF1">
    <property type="entry name" value="PNPLA DOMAIN-CONTAINING PROTEIN"/>
    <property type="match status" value="1"/>
</dbReference>
<dbReference type="PANTHER" id="PTHR46394">
    <property type="entry name" value="ANNEXIN"/>
    <property type="match status" value="1"/>
</dbReference>
<keyword evidence="5" id="KW-1185">Reference proteome</keyword>
<dbReference type="Pfam" id="PF01734">
    <property type="entry name" value="Patatin"/>
    <property type="match status" value="1"/>
</dbReference>
<dbReference type="PROSITE" id="PS51635">
    <property type="entry name" value="PNPLA"/>
    <property type="match status" value="1"/>
</dbReference>
<feature type="active site" description="Nucleophile" evidence="2">
    <location>
        <position position="43"/>
    </location>
</feature>
<evidence type="ECO:0000313" key="5">
    <source>
        <dbReference type="Proteomes" id="UP000530514"/>
    </source>
</evidence>
<keyword evidence="2" id="KW-0442">Lipid degradation</keyword>
<evidence type="ECO:0000256" key="1">
    <source>
        <dbReference type="ARBA" id="ARBA00023098"/>
    </source>
</evidence>
<dbReference type="EMBL" id="JACEIP010000001">
    <property type="protein sequence ID" value="MBA4541300.1"/>
    <property type="molecule type" value="Genomic_DNA"/>
</dbReference>
<reference evidence="4 5" key="1">
    <citation type="submission" date="2020-07" db="EMBL/GenBank/DDBJ databases">
        <authorList>
            <person name="Feng H."/>
        </authorList>
    </citation>
    <scope>NUCLEOTIDE SEQUENCE [LARGE SCALE GENOMIC DNA]</scope>
    <source>
        <strain evidence="5">s-11</strain>
    </source>
</reference>
<dbReference type="AlphaFoldDB" id="A0A7W1X759"/>
<dbReference type="InterPro" id="IPR016035">
    <property type="entry name" value="Acyl_Trfase/lysoPLipase"/>
</dbReference>
<evidence type="ECO:0000313" key="4">
    <source>
        <dbReference type="EMBL" id="MBA4541300.1"/>
    </source>
</evidence>
<protein>
    <submittedName>
        <fullName evidence="4">Patatin-like phospholipase family protein</fullName>
    </submittedName>
</protein>
<dbReference type="SUPFAM" id="SSF52151">
    <property type="entry name" value="FabD/lysophospholipase-like"/>
    <property type="match status" value="1"/>
</dbReference>
<feature type="short sequence motif" description="GXSXG" evidence="2">
    <location>
        <begin position="41"/>
        <end position="45"/>
    </location>
</feature>
<dbReference type="InterPro" id="IPR052580">
    <property type="entry name" value="Lipid_Hydrolase"/>
</dbReference>
<evidence type="ECO:0000259" key="3">
    <source>
        <dbReference type="PROSITE" id="PS51635"/>
    </source>
</evidence>
<proteinExistence type="predicted"/>
<gene>
    <name evidence="4" type="ORF">H1164_00030</name>
</gene>
<dbReference type="GO" id="GO:0016787">
    <property type="term" value="F:hydrolase activity"/>
    <property type="evidence" value="ECO:0007669"/>
    <property type="project" value="UniProtKB-UniRule"/>
</dbReference>
<feature type="domain" description="PNPLA" evidence="3">
    <location>
        <begin position="10"/>
        <end position="204"/>
    </location>
</feature>
<sequence length="325" mass="36405">MEGNEVWADAVFEGGGVKGIGLVGALSVAEDHGYRWKKVAGTSAGAMIATLSAAGYTAKELYEILLQKDFSEFLIRTWYGRIPYLGPALSLWIKKGFYSGDALEKWVEKLLLQKGIATFDDFGEEVPVHLIASDITRGRLLVLPHDLTEYGYDPGAFSVARVVRMSCSIPYFFDPVKLLHKPSGKPCYIVDGAVLSNFPVWIFDRENPRWPTLGFRLFSPDEKAFHEIEGPFSMFISIFLTMMDAHDNRYIKEHDGVRTIQVPTLGIKLTDFSLSAEKKRELFQAGARAAESFFSTWDYRKHLADRAKKQGISYNLRPGDKAGNG</sequence>
<organism evidence="4 5">
    <name type="scientific">Thermoactinomyces daqus</name>
    <dbReference type="NCBI Taxonomy" id="1329516"/>
    <lineage>
        <taxon>Bacteria</taxon>
        <taxon>Bacillati</taxon>
        <taxon>Bacillota</taxon>
        <taxon>Bacilli</taxon>
        <taxon>Bacillales</taxon>
        <taxon>Thermoactinomycetaceae</taxon>
        <taxon>Thermoactinomyces</taxon>
    </lineage>
</organism>
<name>A0A7W1X759_9BACL</name>
<dbReference type="InterPro" id="IPR002641">
    <property type="entry name" value="PNPLA_dom"/>
</dbReference>
<dbReference type="Proteomes" id="UP000530514">
    <property type="component" value="Unassembled WGS sequence"/>
</dbReference>
<dbReference type="CDD" id="cd07207">
    <property type="entry name" value="Pat_ExoU_VipD_like"/>
    <property type="match status" value="1"/>
</dbReference>
<dbReference type="GO" id="GO:0016042">
    <property type="term" value="P:lipid catabolic process"/>
    <property type="evidence" value="ECO:0007669"/>
    <property type="project" value="UniProtKB-UniRule"/>
</dbReference>
<feature type="short sequence motif" description="DGA/G" evidence="2">
    <location>
        <begin position="191"/>
        <end position="193"/>
    </location>
</feature>
<feature type="active site" description="Proton acceptor" evidence="2">
    <location>
        <position position="191"/>
    </location>
</feature>
<accession>A0A7W1X759</accession>
<dbReference type="OrthoDB" id="9770965at2"/>